<evidence type="ECO:0000313" key="7">
    <source>
        <dbReference type="EMBL" id="KAJ7776864.1"/>
    </source>
</evidence>
<dbReference type="Proteomes" id="UP001215280">
    <property type="component" value="Unassembled WGS sequence"/>
</dbReference>
<evidence type="ECO:0000256" key="2">
    <source>
        <dbReference type="ARBA" id="ARBA00022679"/>
    </source>
</evidence>
<dbReference type="GO" id="GO:0004674">
    <property type="term" value="F:protein serine/threonine kinase activity"/>
    <property type="evidence" value="ECO:0007669"/>
    <property type="project" value="UniProtKB-KW"/>
</dbReference>
<dbReference type="AlphaFoldDB" id="A0AAD7K2D0"/>
<evidence type="ECO:0000256" key="5">
    <source>
        <dbReference type="ARBA" id="ARBA00022840"/>
    </source>
</evidence>
<keyword evidence="8" id="KW-1185">Reference proteome</keyword>
<dbReference type="GO" id="GO:0005524">
    <property type="term" value="F:ATP binding"/>
    <property type="evidence" value="ECO:0007669"/>
    <property type="project" value="UniProtKB-KW"/>
</dbReference>
<evidence type="ECO:0000256" key="4">
    <source>
        <dbReference type="ARBA" id="ARBA00022777"/>
    </source>
</evidence>
<reference evidence="7" key="1">
    <citation type="submission" date="2023-03" db="EMBL/GenBank/DDBJ databases">
        <title>Massive genome expansion in bonnet fungi (Mycena s.s.) driven by repeated elements and novel gene families across ecological guilds.</title>
        <authorList>
            <consortium name="Lawrence Berkeley National Laboratory"/>
            <person name="Harder C.B."/>
            <person name="Miyauchi S."/>
            <person name="Viragh M."/>
            <person name="Kuo A."/>
            <person name="Thoen E."/>
            <person name="Andreopoulos B."/>
            <person name="Lu D."/>
            <person name="Skrede I."/>
            <person name="Drula E."/>
            <person name="Henrissat B."/>
            <person name="Morin E."/>
            <person name="Kohler A."/>
            <person name="Barry K."/>
            <person name="LaButti K."/>
            <person name="Morin E."/>
            <person name="Salamov A."/>
            <person name="Lipzen A."/>
            <person name="Mereny Z."/>
            <person name="Hegedus B."/>
            <person name="Baldrian P."/>
            <person name="Stursova M."/>
            <person name="Weitz H."/>
            <person name="Taylor A."/>
            <person name="Grigoriev I.V."/>
            <person name="Nagy L.G."/>
            <person name="Martin F."/>
            <person name="Kauserud H."/>
        </authorList>
    </citation>
    <scope>NUCLEOTIDE SEQUENCE</scope>
    <source>
        <strain evidence="7">CBHHK188m</strain>
    </source>
</reference>
<organism evidence="7 8">
    <name type="scientific">Mycena maculata</name>
    <dbReference type="NCBI Taxonomy" id="230809"/>
    <lineage>
        <taxon>Eukaryota</taxon>
        <taxon>Fungi</taxon>
        <taxon>Dikarya</taxon>
        <taxon>Basidiomycota</taxon>
        <taxon>Agaricomycotina</taxon>
        <taxon>Agaricomycetes</taxon>
        <taxon>Agaricomycetidae</taxon>
        <taxon>Agaricales</taxon>
        <taxon>Marasmiineae</taxon>
        <taxon>Mycenaceae</taxon>
        <taxon>Mycena</taxon>
    </lineage>
</organism>
<comment type="caution">
    <text evidence="7">The sequence shown here is derived from an EMBL/GenBank/DDBJ whole genome shotgun (WGS) entry which is preliminary data.</text>
</comment>
<dbReference type="InterPro" id="IPR000719">
    <property type="entry name" value="Prot_kinase_dom"/>
</dbReference>
<dbReference type="Pfam" id="PF00069">
    <property type="entry name" value="Pkinase"/>
    <property type="match status" value="1"/>
</dbReference>
<evidence type="ECO:0000259" key="6">
    <source>
        <dbReference type="PROSITE" id="PS50011"/>
    </source>
</evidence>
<gene>
    <name evidence="7" type="ORF">DFH07DRAFT_766565</name>
</gene>
<keyword evidence="3" id="KW-0547">Nucleotide-binding</keyword>
<evidence type="ECO:0000256" key="1">
    <source>
        <dbReference type="ARBA" id="ARBA00022527"/>
    </source>
</evidence>
<feature type="domain" description="Protein kinase" evidence="6">
    <location>
        <begin position="1"/>
        <end position="206"/>
    </location>
</feature>
<accession>A0AAD7K2D0</accession>
<name>A0AAD7K2D0_9AGAR</name>
<dbReference type="EMBL" id="JARJLG010000011">
    <property type="protein sequence ID" value="KAJ7776864.1"/>
    <property type="molecule type" value="Genomic_DNA"/>
</dbReference>
<protein>
    <recommendedName>
        <fullName evidence="6">Protein kinase domain-containing protein</fullName>
    </recommendedName>
</protein>
<keyword evidence="2" id="KW-0808">Transferase</keyword>
<dbReference type="Gene3D" id="1.10.510.10">
    <property type="entry name" value="Transferase(Phosphotransferase) domain 1"/>
    <property type="match status" value="1"/>
</dbReference>
<keyword evidence="4" id="KW-0418">Kinase</keyword>
<dbReference type="InterPro" id="IPR011009">
    <property type="entry name" value="Kinase-like_dom_sf"/>
</dbReference>
<keyword evidence="1" id="KW-0723">Serine/threonine-protein kinase</keyword>
<dbReference type="InterPro" id="IPR050494">
    <property type="entry name" value="Ser_Thr_dual-spec_kinase"/>
</dbReference>
<evidence type="ECO:0000256" key="3">
    <source>
        <dbReference type="ARBA" id="ARBA00022741"/>
    </source>
</evidence>
<dbReference type="PROSITE" id="PS50011">
    <property type="entry name" value="PROTEIN_KINASE_DOM"/>
    <property type="match status" value="1"/>
</dbReference>
<dbReference type="PANTHER" id="PTHR24058">
    <property type="entry name" value="DUAL SPECIFICITY PROTEIN KINASE"/>
    <property type="match status" value="1"/>
</dbReference>
<proteinExistence type="predicted"/>
<keyword evidence="5" id="KW-0067">ATP-binding</keyword>
<sequence length="206" mass="23869">MPGRVLLNLKQPPQSRDEQDETVIYEHLVTVDTMSTKERYWFAMLPLDSSSRDARQWVKSMAQSKTPGFWANEPAQYQDVTIQSVSFRSPGILLGTTWDKKVDIWSVGCLVYELLAWNPLFPQDGYPEMHLEFMMLRFRADPPPFMLQLGLHRSSSLVVLSATPFHICSVTRRASNGNDMHHNIVAFFETVFRFDLCERPWLEEVV</sequence>
<evidence type="ECO:0000313" key="8">
    <source>
        <dbReference type="Proteomes" id="UP001215280"/>
    </source>
</evidence>
<dbReference type="SUPFAM" id="SSF56112">
    <property type="entry name" value="Protein kinase-like (PK-like)"/>
    <property type="match status" value="1"/>
</dbReference>